<dbReference type="AlphaFoldDB" id="A0AAW1TV27"/>
<gene>
    <name evidence="1" type="ORF">WA026_002547</name>
</gene>
<name>A0AAW1TV27_9CUCU</name>
<reference evidence="1 2" key="1">
    <citation type="submission" date="2023-03" db="EMBL/GenBank/DDBJ databases">
        <title>Genome insight into feeding habits of ladybird beetles.</title>
        <authorList>
            <person name="Li H.-S."/>
            <person name="Huang Y.-H."/>
            <person name="Pang H."/>
        </authorList>
    </citation>
    <scope>NUCLEOTIDE SEQUENCE [LARGE SCALE GENOMIC DNA]</scope>
    <source>
        <strain evidence="1">SYSU_2023b</strain>
        <tissue evidence="1">Whole body</tissue>
    </source>
</reference>
<evidence type="ECO:0000313" key="1">
    <source>
        <dbReference type="EMBL" id="KAK9874195.1"/>
    </source>
</evidence>
<organism evidence="1 2">
    <name type="scientific">Henosepilachna vigintioctopunctata</name>
    <dbReference type="NCBI Taxonomy" id="420089"/>
    <lineage>
        <taxon>Eukaryota</taxon>
        <taxon>Metazoa</taxon>
        <taxon>Ecdysozoa</taxon>
        <taxon>Arthropoda</taxon>
        <taxon>Hexapoda</taxon>
        <taxon>Insecta</taxon>
        <taxon>Pterygota</taxon>
        <taxon>Neoptera</taxon>
        <taxon>Endopterygota</taxon>
        <taxon>Coleoptera</taxon>
        <taxon>Polyphaga</taxon>
        <taxon>Cucujiformia</taxon>
        <taxon>Coccinelloidea</taxon>
        <taxon>Coccinellidae</taxon>
        <taxon>Epilachninae</taxon>
        <taxon>Epilachnini</taxon>
        <taxon>Henosepilachna</taxon>
    </lineage>
</organism>
<comment type="caution">
    <text evidence="1">The sequence shown here is derived from an EMBL/GenBank/DDBJ whole genome shotgun (WGS) entry which is preliminary data.</text>
</comment>
<dbReference type="Proteomes" id="UP001431783">
    <property type="component" value="Unassembled WGS sequence"/>
</dbReference>
<keyword evidence="2" id="KW-1185">Reference proteome</keyword>
<sequence>MQEEDGNVGESGVRKLSLGEIGYGLAKVAPTATYVDVPPPTPALEAGVCKDSRYVPGSVTINNVPKYETVELPTDSGLNSYITESQSSSSHRASQASKVLLERLECGCGNL</sequence>
<evidence type="ECO:0000313" key="2">
    <source>
        <dbReference type="Proteomes" id="UP001431783"/>
    </source>
</evidence>
<proteinExistence type="predicted"/>
<dbReference type="EMBL" id="JARQZJ010000031">
    <property type="protein sequence ID" value="KAK9874195.1"/>
    <property type="molecule type" value="Genomic_DNA"/>
</dbReference>
<protein>
    <submittedName>
        <fullName evidence="1">Uncharacterized protein</fullName>
    </submittedName>
</protein>
<accession>A0AAW1TV27</accession>